<feature type="domain" description="BPTI/Kunitz inhibitor" evidence="2">
    <location>
        <begin position="418"/>
        <end position="468"/>
    </location>
</feature>
<evidence type="ECO:0000256" key="1">
    <source>
        <dbReference type="SAM" id="MobiDB-lite"/>
    </source>
</evidence>
<feature type="region of interest" description="Disordered" evidence="1">
    <location>
        <begin position="184"/>
        <end position="253"/>
    </location>
</feature>
<dbReference type="WBParaSite" id="Pan_g13411.t1">
    <property type="protein sequence ID" value="Pan_g13411.t1"/>
    <property type="gene ID" value="Pan_g13411"/>
</dbReference>
<dbReference type="PROSITE" id="PS50279">
    <property type="entry name" value="BPTI_KUNITZ_2"/>
    <property type="match status" value="8"/>
</dbReference>
<dbReference type="InterPro" id="IPR006150">
    <property type="entry name" value="Cys_repeat_1"/>
</dbReference>
<evidence type="ECO:0000259" key="2">
    <source>
        <dbReference type="PROSITE" id="PS50279"/>
    </source>
</evidence>
<organism evidence="3 4">
    <name type="scientific">Panagrellus redivivus</name>
    <name type="common">Microworm</name>
    <dbReference type="NCBI Taxonomy" id="6233"/>
    <lineage>
        <taxon>Eukaryota</taxon>
        <taxon>Metazoa</taxon>
        <taxon>Ecdysozoa</taxon>
        <taxon>Nematoda</taxon>
        <taxon>Chromadorea</taxon>
        <taxon>Rhabditida</taxon>
        <taxon>Tylenchina</taxon>
        <taxon>Panagrolaimomorpha</taxon>
        <taxon>Panagrolaimoidea</taxon>
        <taxon>Panagrolaimidae</taxon>
        <taxon>Panagrellus</taxon>
    </lineage>
</organism>
<feature type="region of interest" description="Disordered" evidence="1">
    <location>
        <begin position="145"/>
        <end position="165"/>
    </location>
</feature>
<feature type="domain" description="BPTI/Kunitz inhibitor" evidence="2">
    <location>
        <begin position="519"/>
        <end position="573"/>
    </location>
</feature>
<dbReference type="SUPFAM" id="SSF57362">
    <property type="entry name" value="BPTI-like"/>
    <property type="match status" value="8"/>
</dbReference>
<dbReference type="PANTHER" id="PTHR46339">
    <property type="entry name" value="PROTEIN CBG15282-RELATED"/>
    <property type="match status" value="1"/>
</dbReference>
<dbReference type="Pfam" id="PF14625">
    <property type="entry name" value="Lustrin_cystein"/>
    <property type="match status" value="8"/>
</dbReference>
<dbReference type="CDD" id="cd22593">
    <property type="entry name" value="Kunitz_conkunitzin"/>
    <property type="match status" value="7"/>
</dbReference>
<feature type="domain" description="BPTI/Kunitz inhibitor" evidence="2">
    <location>
        <begin position="628"/>
        <end position="678"/>
    </location>
</feature>
<dbReference type="SMART" id="SM00289">
    <property type="entry name" value="WR1"/>
    <property type="match status" value="7"/>
</dbReference>
<dbReference type="InterPro" id="IPR002223">
    <property type="entry name" value="Kunitz_BPTI"/>
</dbReference>
<feature type="domain" description="BPTI/Kunitz inhibitor" evidence="2">
    <location>
        <begin position="835"/>
        <end position="885"/>
    </location>
</feature>
<feature type="domain" description="BPTI/Kunitz inhibitor" evidence="2">
    <location>
        <begin position="942"/>
        <end position="992"/>
    </location>
</feature>
<dbReference type="Pfam" id="PF00014">
    <property type="entry name" value="Kunitz_BPTI"/>
    <property type="match status" value="8"/>
</dbReference>
<keyword evidence="3" id="KW-1185">Reference proteome</keyword>
<feature type="domain" description="BPTI/Kunitz inhibitor" evidence="2">
    <location>
        <begin position="731"/>
        <end position="781"/>
    </location>
</feature>
<evidence type="ECO:0000313" key="4">
    <source>
        <dbReference type="WBParaSite" id="Pan_g13411.t1"/>
    </source>
</evidence>
<accession>A0A7E4UVQ5</accession>
<sequence length="1127" mass="123194">MMLVLSEFGDCYVIQQQYRPIQQPMQQNQVRTQYYPVRVNCPTNRCNQNRYRWNVRPVPVPVPVNNNCNRCRTITPTVINTGTNNGGPNTNGVINVGPNIRILPGPGGVRVITPAPPQPLPIASTEAPNQTQPPIQTLATVDYTTSFSTSPSPSPTPEATTLPAPEVKAITAVPVESRTTVEFITPVTPEPTTTSTEPTTSNNSGTTASGGNTELPTPAPFTDDAVQQQSSAMYMRPTKRPSDNANNPCPSGKPLKNEFNTAVSCNYVLQPNGGCPEEYWCHTGSTFATTACCPSTNSTSKCLLARASGIGEALVPRWYFDSATKQCKRFLYKGLKGNANNFITYTQCSEACEREKIVVDVENPCRHGLPARNGTSSKRLKCGPVKATSICPKDHYCHIGETPAQTACCQGSGIDDTCMLSLNIGHGRSLIKRFYYNNVAKRCIEFVYKGTKGNENNFLTYNDCKDACMRWSNPCPVLFDYGEKKECNSDFSCSSGEWCHIGASKESTSCCPGAITNPCKQPLETGMGSDNLTRWYADTNDKSCNRECKSFTYKGTKGNQNNFLSKEACEERCRPECNNPCSSGSMLLEPTGEPRACGPVSPCPSNYWCHVGASPESTVCCSAVKNPCELPKIEGKGEVKSTRYYFDQKAHKCLAFIYFGTGGNQNNFLTHEECRDACPSFENPCGHGQPLLVNATPKVCSPSERCPGTHFCHIGVEDSPNYCCPKNGDPCIHPMSTGFGSAIIKRFFFDQESKRCREFVYHGAKGNANNFLSQEDCELVCPVLPNPCANGDPLLDPLKEPIICSGSETCPSGYFCHVGGAPETTNCCPGTRKPCDLTVEIGEGLEDLDRWYYDGSVQMCQKFKYRGRRGNANNFLSREMCQEQCHELNPCLHGEPLIDANGERMLCTGGQKLDSCPKSHYCHVGSTAITTICCPRGDAEVCEQPMNTGVGGEGLPRWYFDTGANKCTNFVYGGSKGNENNFISKVTCEELCPEHRSYCPHGMPLLDSKSQKPVTCGINHGCPTGHICHMSAEFSVSICCEDPADFCLQPREAGPCTNTEIRFGYHPLTDSCVPYEYGGCDGTLNNFKTLERCTEICCKEFKFEDAAAHPTTAASINRIPFFGPVGP</sequence>
<name>A0A7E4UVQ5_PANRE</name>
<dbReference type="SMART" id="SM00131">
    <property type="entry name" value="KU"/>
    <property type="match status" value="8"/>
</dbReference>
<dbReference type="AlphaFoldDB" id="A0A7E4UVQ5"/>
<dbReference type="Proteomes" id="UP000492821">
    <property type="component" value="Unassembled WGS sequence"/>
</dbReference>
<dbReference type="InterPro" id="IPR053014">
    <property type="entry name" value="Cuticle_assoc_divergent"/>
</dbReference>
<dbReference type="InterPro" id="IPR028150">
    <property type="entry name" value="Lustrin_cystein"/>
</dbReference>
<dbReference type="Gene3D" id="4.10.410.10">
    <property type="entry name" value="Pancreatic trypsin inhibitor Kunitz domain"/>
    <property type="match status" value="8"/>
</dbReference>
<feature type="domain" description="BPTI/Kunitz inhibitor" evidence="2">
    <location>
        <begin position="1047"/>
        <end position="1097"/>
    </location>
</feature>
<evidence type="ECO:0000313" key="3">
    <source>
        <dbReference type="Proteomes" id="UP000492821"/>
    </source>
</evidence>
<dbReference type="PRINTS" id="PR00759">
    <property type="entry name" value="BASICPTASE"/>
</dbReference>
<dbReference type="InterPro" id="IPR036880">
    <property type="entry name" value="Kunitz_BPTI_sf"/>
</dbReference>
<feature type="domain" description="BPTI/Kunitz inhibitor" evidence="2">
    <location>
        <begin position="302"/>
        <end position="352"/>
    </location>
</feature>
<feature type="compositionally biased region" description="Low complexity" evidence="1">
    <location>
        <begin position="184"/>
        <end position="213"/>
    </location>
</feature>
<protein>
    <submittedName>
        <fullName evidence="4">Kunitz/Bovine pancreatic trypsin inhibitor domain protein</fullName>
    </submittedName>
</protein>
<dbReference type="CDD" id="cd00109">
    <property type="entry name" value="Kunitz-type"/>
    <property type="match status" value="1"/>
</dbReference>
<reference evidence="3" key="1">
    <citation type="journal article" date="2013" name="Genetics">
        <title>The draft genome and transcriptome of Panagrellus redivivus are shaped by the harsh demands of a free-living lifestyle.</title>
        <authorList>
            <person name="Srinivasan J."/>
            <person name="Dillman A.R."/>
            <person name="Macchietto M.G."/>
            <person name="Heikkinen L."/>
            <person name="Lakso M."/>
            <person name="Fracchia K.M."/>
            <person name="Antoshechkin I."/>
            <person name="Mortazavi A."/>
            <person name="Wong G."/>
            <person name="Sternberg P.W."/>
        </authorList>
    </citation>
    <scope>NUCLEOTIDE SEQUENCE [LARGE SCALE GENOMIC DNA]</scope>
    <source>
        <strain evidence="3">MT8872</strain>
    </source>
</reference>
<dbReference type="GO" id="GO:0004867">
    <property type="term" value="F:serine-type endopeptidase inhibitor activity"/>
    <property type="evidence" value="ECO:0007669"/>
    <property type="project" value="InterPro"/>
</dbReference>
<dbReference type="PANTHER" id="PTHR46339:SF2">
    <property type="entry name" value="BPTI_KUNITZ INHIBITOR DOMAIN-CONTAINING PROTEIN"/>
    <property type="match status" value="1"/>
</dbReference>
<reference evidence="4" key="2">
    <citation type="submission" date="2020-10" db="UniProtKB">
        <authorList>
            <consortium name="WormBaseParasite"/>
        </authorList>
    </citation>
    <scope>IDENTIFICATION</scope>
</reference>
<proteinExistence type="predicted"/>